<dbReference type="NCBIfam" id="TIGR02063">
    <property type="entry name" value="RNase_R"/>
    <property type="match status" value="1"/>
</dbReference>
<dbReference type="EMBL" id="CP017641">
    <property type="protein sequence ID" value="APZ95808.1"/>
    <property type="molecule type" value="Genomic_DNA"/>
</dbReference>
<dbReference type="AlphaFoldDB" id="A0A1P8WP36"/>
<organism evidence="11 12">
    <name type="scientific">Fuerstiella marisgermanici</name>
    <dbReference type="NCBI Taxonomy" id="1891926"/>
    <lineage>
        <taxon>Bacteria</taxon>
        <taxon>Pseudomonadati</taxon>
        <taxon>Planctomycetota</taxon>
        <taxon>Planctomycetia</taxon>
        <taxon>Planctomycetales</taxon>
        <taxon>Planctomycetaceae</taxon>
        <taxon>Fuerstiella</taxon>
    </lineage>
</organism>
<dbReference type="InterPro" id="IPR011805">
    <property type="entry name" value="RNase_R"/>
</dbReference>
<keyword evidence="12" id="KW-1185">Reference proteome</keyword>
<evidence type="ECO:0000313" key="12">
    <source>
        <dbReference type="Proteomes" id="UP000187735"/>
    </source>
</evidence>
<dbReference type="InterPro" id="IPR012340">
    <property type="entry name" value="NA-bd_OB-fold"/>
</dbReference>
<dbReference type="Proteomes" id="UP000187735">
    <property type="component" value="Chromosome"/>
</dbReference>
<dbReference type="InterPro" id="IPR050180">
    <property type="entry name" value="RNR_Ribonuclease"/>
</dbReference>
<dbReference type="SMART" id="SM00357">
    <property type="entry name" value="CSP"/>
    <property type="match status" value="1"/>
</dbReference>
<keyword evidence="6 8" id="KW-0269">Exonuclease</keyword>
<dbReference type="STRING" id="1891926.Fuma_05470"/>
<evidence type="ECO:0000256" key="5">
    <source>
        <dbReference type="ARBA" id="ARBA00022801"/>
    </source>
</evidence>
<protein>
    <recommendedName>
        <fullName evidence="8">Ribonuclease R</fullName>
        <shortName evidence="8">RNase R</shortName>
        <ecNumber evidence="8">3.1.13.1</ecNumber>
    </recommendedName>
</protein>
<evidence type="ECO:0000256" key="3">
    <source>
        <dbReference type="ARBA" id="ARBA00022490"/>
    </source>
</evidence>
<keyword evidence="4 8" id="KW-0540">Nuclease</keyword>
<comment type="function">
    <text evidence="8">3'-5' exoribonuclease that releases 5'-nucleoside monophosphates and is involved in maturation of structured RNAs.</text>
</comment>
<dbReference type="GO" id="GO:0005829">
    <property type="term" value="C:cytosol"/>
    <property type="evidence" value="ECO:0007669"/>
    <property type="project" value="TreeGrafter"/>
</dbReference>
<keyword evidence="7 8" id="KW-0694">RNA-binding</keyword>
<dbReference type="InterPro" id="IPR001900">
    <property type="entry name" value="RNase_II/R"/>
</dbReference>
<dbReference type="InterPro" id="IPR004476">
    <property type="entry name" value="RNase_II/RNase_R"/>
</dbReference>
<feature type="domain" description="S1 motif" evidence="10">
    <location>
        <begin position="625"/>
        <end position="706"/>
    </location>
</feature>
<keyword evidence="5 8" id="KW-0378">Hydrolase</keyword>
<evidence type="ECO:0000256" key="6">
    <source>
        <dbReference type="ARBA" id="ARBA00022839"/>
    </source>
</evidence>
<evidence type="ECO:0000256" key="8">
    <source>
        <dbReference type="HAMAP-Rule" id="MF_01895"/>
    </source>
</evidence>
<dbReference type="OrthoDB" id="9764149at2"/>
<proteinExistence type="inferred from homology"/>
<dbReference type="PANTHER" id="PTHR23355:SF9">
    <property type="entry name" value="DIS3-LIKE EXONUCLEASE 2"/>
    <property type="match status" value="1"/>
</dbReference>
<dbReference type="RefSeq" id="WP_077026919.1">
    <property type="nucleotide sequence ID" value="NZ_CP017641.1"/>
</dbReference>
<dbReference type="PROSITE" id="PS50126">
    <property type="entry name" value="S1"/>
    <property type="match status" value="1"/>
</dbReference>
<dbReference type="GO" id="GO:0006402">
    <property type="term" value="P:mRNA catabolic process"/>
    <property type="evidence" value="ECO:0007669"/>
    <property type="project" value="TreeGrafter"/>
</dbReference>
<dbReference type="InterPro" id="IPR011129">
    <property type="entry name" value="CSD"/>
</dbReference>
<evidence type="ECO:0000313" key="11">
    <source>
        <dbReference type="EMBL" id="APZ95808.1"/>
    </source>
</evidence>
<dbReference type="KEGG" id="fmr:Fuma_05470"/>
<dbReference type="HAMAP" id="MF_01895">
    <property type="entry name" value="RNase_R"/>
    <property type="match status" value="1"/>
</dbReference>
<accession>A0A1P8WP36</accession>
<feature type="compositionally biased region" description="Basic residues" evidence="9">
    <location>
        <begin position="722"/>
        <end position="732"/>
    </location>
</feature>
<dbReference type="Pfam" id="PF08206">
    <property type="entry name" value="OB_RNB"/>
    <property type="match status" value="1"/>
</dbReference>
<evidence type="ECO:0000256" key="4">
    <source>
        <dbReference type="ARBA" id="ARBA00022722"/>
    </source>
</evidence>
<sequence>MSKLEDQIIEHLSDPKYRPIDSGALAKKLRVNKKGMPEFRNELELLVSDGKIREGKKGRLQLKAASGFVTGIVKKISSGAAFVIPNDAKPAADRKKQDVYISSRDLHDAQTGDEVLVRLSSRRRSGGQRCGRVDKVLERASNVFVGTYLEAQGQGFVRVDGTAFQGDIHVGDPGAKGAVPDDKVVIEMLRFPSANRVGEAVLTEVLGKRGDPGVDTMTVVHSLGLPYEFSEDVLEDARLQADHFDEADFGDRMDLTKETIVTIDPATARDFDDAISLRKDKRGHWQLGVHIADVAHFVPPGGPLDRSAKDRGTSCYLPRHVIPMLPEIISNGLASLQEGNVRYTKSVFIEFDAKGNPQGAEVANTVIKVSKRFAYEEVMPVINDPQSQKGKVSAKIVQLLMKMHELAMMLRRKRFANGALQMGIPEVEIDFNDDGNVTGAHERHHDESHEIIEEFMLAANIAVAQILSSRDIPFLRRIHGTPDELRLKGFQEFCSGLGYDLEKFQSRKEIQAVINSVEGKPEERAVNFALLRAMKQAEYSPEEFSHYALNEEDYCHFTSPIRRYPDLTIHRVVGELAAGRKPQIDSMGELLQLGKHCSTTERRAEKAERELKRIKLLRYLEDKVGEEMDAFITGVENFGLFCQGTEVPAEGLVHISSLTDDFYTYLQASRTLKGSKSNAEYRLGDQVRVLIVNVDVDRRQLDLRVVSPPKKARKMGVSPKGLPKKKGRGGRKSGRDGAAKASSDSRPSRGRGKGDKSKKGGRKRR</sequence>
<comment type="catalytic activity">
    <reaction evidence="1 8">
        <text>Exonucleolytic cleavage in the 3'- to 5'-direction to yield nucleoside 5'-phosphates.</text>
        <dbReference type="EC" id="3.1.13.1"/>
    </reaction>
</comment>
<evidence type="ECO:0000256" key="1">
    <source>
        <dbReference type="ARBA" id="ARBA00001849"/>
    </source>
</evidence>
<dbReference type="GO" id="GO:0008859">
    <property type="term" value="F:exoribonuclease II activity"/>
    <property type="evidence" value="ECO:0007669"/>
    <property type="project" value="UniProtKB-UniRule"/>
</dbReference>
<evidence type="ECO:0000259" key="10">
    <source>
        <dbReference type="PROSITE" id="PS50126"/>
    </source>
</evidence>
<evidence type="ECO:0000256" key="2">
    <source>
        <dbReference type="ARBA" id="ARBA00004496"/>
    </source>
</evidence>
<evidence type="ECO:0000256" key="9">
    <source>
        <dbReference type="SAM" id="MobiDB-lite"/>
    </source>
</evidence>
<comment type="similarity">
    <text evidence="8">Belongs to the RNR ribonuclease family. RNase R subfamily.</text>
</comment>
<dbReference type="InterPro" id="IPR040476">
    <property type="entry name" value="CSD2"/>
</dbReference>
<dbReference type="SMART" id="SM00316">
    <property type="entry name" value="S1"/>
    <property type="match status" value="1"/>
</dbReference>
<comment type="subcellular location">
    <subcellularLocation>
        <location evidence="2 8">Cytoplasm</location>
    </subcellularLocation>
</comment>
<keyword evidence="3 8" id="KW-0963">Cytoplasm</keyword>
<dbReference type="NCBIfam" id="TIGR00358">
    <property type="entry name" value="3_prime_RNase"/>
    <property type="match status" value="1"/>
</dbReference>
<dbReference type="CDD" id="cd04471">
    <property type="entry name" value="S1_RNase_R"/>
    <property type="match status" value="1"/>
</dbReference>
<feature type="region of interest" description="Disordered" evidence="9">
    <location>
        <begin position="705"/>
        <end position="765"/>
    </location>
</feature>
<dbReference type="Pfam" id="PF00575">
    <property type="entry name" value="S1"/>
    <property type="match status" value="1"/>
</dbReference>
<dbReference type="InterPro" id="IPR013223">
    <property type="entry name" value="RNase_B_OB_dom"/>
</dbReference>
<dbReference type="EC" id="3.1.13.1" evidence="8"/>
<dbReference type="SUPFAM" id="SSF50249">
    <property type="entry name" value="Nucleic acid-binding proteins"/>
    <property type="match status" value="4"/>
</dbReference>
<evidence type="ECO:0000256" key="7">
    <source>
        <dbReference type="ARBA" id="ARBA00022884"/>
    </source>
</evidence>
<gene>
    <name evidence="8 11" type="primary">rnr</name>
    <name evidence="11" type="ORF">Fuma_05470</name>
</gene>
<dbReference type="Gene3D" id="2.40.50.140">
    <property type="entry name" value="Nucleic acid-binding proteins"/>
    <property type="match status" value="2"/>
</dbReference>
<dbReference type="Pfam" id="PF00773">
    <property type="entry name" value="RNB"/>
    <property type="match status" value="1"/>
</dbReference>
<dbReference type="InterPro" id="IPR003029">
    <property type="entry name" value="S1_domain"/>
</dbReference>
<reference evidence="11 12" key="1">
    <citation type="journal article" date="2016" name="Front. Microbiol.">
        <title>Fuerstia marisgermanicae gen. nov., sp. nov., an Unusual Member of the Phylum Planctomycetes from the German Wadden Sea.</title>
        <authorList>
            <person name="Kohn T."/>
            <person name="Heuer A."/>
            <person name="Jogler M."/>
            <person name="Vollmers J."/>
            <person name="Boedeker C."/>
            <person name="Bunk B."/>
            <person name="Rast P."/>
            <person name="Borchert D."/>
            <person name="Glockner I."/>
            <person name="Freese H.M."/>
            <person name="Klenk H.P."/>
            <person name="Overmann J."/>
            <person name="Kaster A.K."/>
            <person name="Rohde M."/>
            <person name="Wiegand S."/>
            <person name="Jogler C."/>
        </authorList>
    </citation>
    <scope>NUCLEOTIDE SEQUENCE [LARGE SCALE GENOMIC DNA]</scope>
    <source>
        <strain evidence="11 12">NH11</strain>
    </source>
</reference>
<name>A0A1P8WP36_9PLAN</name>
<dbReference type="GO" id="GO:0003723">
    <property type="term" value="F:RNA binding"/>
    <property type="evidence" value="ECO:0007669"/>
    <property type="project" value="UniProtKB-UniRule"/>
</dbReference>
<dbReference type="Pfam" id="PF17876">
    <property type="entry name" value="CSD2"/>
    <property type="match status" value="1"/>
</dbReference>
<dbReference type="PANTHER" id="PTHR23355">
    <property type="entry name" value="RIBONUCLEASE"/>
    <property type="match status" value="1"/>
</dbReference>
<dbReference type="SMART" id="SM00955">
    <property type="entry name" value="RNB"/>
    <property type="match status" value="1"/>
</dbReference>